<dbReference type="PRINTS" id="PR00080">
    <property type="entry name" value="SDRFAMILY"/>
</dbReference>
<reference evidence="5" key="1">
    <citation type="submission" date="2018-09" db="EMBL/GenBank/DDBJ databases">
        <title>Acidovorax cavernicola nov. sp. isolated from Gruta de las Maravillas (Aracena, Spain).</title>
        <authorList>
            <person name="Jurado V."/>
            <person name="Gutierrez-Patricio S."/>
            <person name="Gonzalez-Pimentel J.L."/>
            <person name="Miller A.Z."/>
            <person name="Laiz L."/>
            <person name="Saiz-Jimenez C."/>
        </authorList>
    </citation>
    <scope>NUCLEOTIDE SEQUENCE [LARGE SCALE GENOMIC DNA]</scope>
    <source>
        <strain evidence="5">1011MAR3C25</strain>
    </source>
</reference>
<evidence type="ECO:0000313" key="4">
    <source>
        <dbReference type="EMBL" id="RJE84190.1"/>
    </source>
</evidence>
<evidence type="ECO:0000313" key="5">
    <source>
        <dbReference type="Proteomes" id="UP000284202"/>
    </source>
</evidence>
<gene>
    <name evidence="4" type="ORF">D3P04_14425</name>
</gene>
<comment type="caution">
    <text evidence="4">The sequence shown here is derived from an EMBL/GenBank/DDBJ whole genome shotgun (WGS) entry which is preliminary data.</text>
</comment>
<dbReference type="InterPro" id="IPR002347">
    <property type="entry name" value="SDR_fam"/>
</dbReference>
<keyword evidence="5" id="KW-1185">Reference proteome</keyword>
<dbReference type="GO" id="GO:0016491">
    <property type="term" value="F:oxidoreductase activity"/>
    <property type="evidence" value="ECO:0007669"/>
    <property type="project" value="UniProtKB-KW"/>
</dbReference>
<keyword evidence="2" id="KW-0560">Oxidoreductase</keyword>
<organism evidence="4 5">
    <name type="scientific">Paracoccus onubensis</name>
    <dbReference type="NCBI Taxonomy" id="1675788"/>
    <lineage>
        <taxon>Bacteria</taxon>
        <taxon>Pseudomonadati</taxon>
        <taxon>Pseudomonadota</taxon>
        <taxon>Alphaproteobacteria</taxon>
        <taxon>Rhodobacterales</taxon>
        <taxon>Paracoccaceae</taxon>
        <taxon>Paracoccus</taxon>
    </lineage>
</organism>
<proteinExistence type="inferred from homology"/>
<sequence length="254" mass="26603">MTDETKAKKVAVVTGAGSGIGRLVSLGLVANGYRVVLAARSLDALERVAQEGGRPDDVLVVPTDVTDPAAVDNLVKQGVAWAGRVDLLFNNAGTFSGSTPIDEVESGDWRKMIDVNLTGAFYAAQAAFRQMKVQRPSGGRIINNGSISAQVPRPHAIAYTASKHAITGLTKGISLEGRNFGIACGQIDIGNAATSMTAGMVTGMLQADGSLRSEPRMDASNVVNAVLFMDHMPLEANAQFLTLTATNMPYIGRG</sequence>
<dbReference type="SUPFAM" id="SSF51735">
    <property type="entry name" value="NAD(P)-binding Rossmann-fold domains"/>
    <property type="match status" value="1"/>
</dbReference>
<dbReference type="Proteomes" id="UP000284202">
    <property type="component" value="Unassembled WGS sequence"/>
</dbReference>
<dbReference type="Gene3D" id="3.40.50.720">
    <property type="entry name" value="NAD(P)-binding Rossmann-like Domain"/>
    <property type="match status" value="1"/>
</dbReference>
<name>A0A418STA4_9RHOB</name>
<dbReference type="AlphaFoldDB" id="A0A418STA4"/>
<dbReference type="PRINTS" id="PR00081">
    <property type="entry name" value="GDHRDH"/>
</dbReference>
<dbReference type="InterPro" id="IPR036291">
    <property type="entry name" value="NAD(P)-bd_dom_sf"/>
</dbReference>
<dbReference type="EMBL" id="QZCG01000009">
    <property type="protein sequence ID" value="RJE84190.1"/>
    <property type="molecule type" value="Genomic_DNA"/>
</dbReference>
<evidence type="ECO:0000256" key="2">
    <source>
        <dbReference type="ARBA" id="ARBA00023002"/>
    </source>
</evidence>
<evidence type="ECO:0000256" key="1">
    <source>
        <dbReference type="ARBA" id="ARBA00006484"/>
    </source>
</evidence>
<comment type="similarity">
    <text evidence="1 3">Belongs to the short-chain dehydrogenases/reductases (SDR) family.</text>
</comment>
<evidence type="ECO:0000256" key="3">
    <source>
        <dbReference type="RuleBase" id="RU000363"/>
    </source>
</evidence>
<dbReference type="RefSeq" id="WP_119750075.1">
    <property type="nucleotide sequence ID" value="NZ_QZCG01000009.1"/>
</dbReference>
<dbReference type="CDD" id="cd05233">
    <property type="entry name" value="SDR_c"/>
    <property type="match status" value="1"/>
</dbReference>
<dbReference type="OrthoDB" id="658698at2"/>
<accession>A0A418STA4</accession>
<protein>
    <submittedName>
        <fullName evidence="4">SDR family oxidoreductase</fullName>
    </submittedName>
</protein>
<dbReference type="PROSITE" id="PS00061">
    <property type="entry name" value="ADH_SHORT"/>
    <property type="match status" value="1"/>
</dbReference>
<dbReference type="PANTHER" id="PTHR43669:SF12">
    <property type="entry name" value="BLR5618 PROTEIN"/>
    <property type="match status" value="1"/>
</dbReference>
<dbReference type="InterPro" id="IPR020904">
    <property type="entry name" value="Sc_DH/Rdtase_CS"/>
</dbReference>
<dbReference type="PANTHER" id="PTHR43669">
    <property type="entry name" value="5-KETO-D-GLUCONATE 5-REDUCTASE"/>
    <property type="match status" value="1"/>
</dbReference>
<dbReference type="Pfam" id="PF00106">
    <property type="entry name" value="adh_short"/>
    <property type="match status" value="1"/>
</dbReference>